<keyword evidence="2" id="KW-0808">Transferase</keyword>
<dbReference type="EC" id="2.7.8.7" evidence="1"/>
<evidence type="ECO:0000256" key="1">
    <source>
        <dbReference type="ARBA" id="ARBA00013172"/>
    </source>
</evidence>
<evidence type="ECO:0000259" key="4">
    <source>
        <dbReference type="Pfam" id="PF22624"/>
    </source>
</evidence>
<evidence type="ECO:0000259" key="3">
    <source>
        <dbReference type="Pfam" id="PF01648"/>
    </source>
</evidence>
<evidence type="ECO:0000313" key="5">
    <source>
        <dbReference type="EMBL" id="CAK7220915.1"/>
    </source>
</evidence>
<evidence type="ECO:0000313" key="6">
    <source>
        <dbReference type="Proteomes" id="UP001642482"/>
    </source>
</evidence>
<dbReference type="Pfam" id="PF22624">
    <property type="entry name" value="AASDHPPT_N"/>
    <property type="match status" value="1"/>
</dbReference>
<dbReference type="PANTHER" id="PTHR12215">
    <property type="entry name" value="PHOSPHOPANTETHEINE TRANSFERASE"/>
    <property type="match status" value="1"/>
</dbReference>
<dbReference type="Gene3D" id="3.90.470.20">
    <property type="entry name" value="4'-phosphopantetheinyl transferase domain"/>
    <property type="match status" value="1"/>
</dbReference>
<comment type="caution">
    <text evidence="5">The sequence shown here is derived from an EMBL/GenBank/DDBJ whole genome shotgun (WGS) entry which is preliminary data.</text>
</comment>
<dbReference type="Pfam" id="PF01648">
    <property type="entry name" value="ACPS"/>
    <property type="match status" value="1"/>
</dbReference>
<accession>A0ABP0BMP8</accession>
<dbReference type="InterPro" id="IPR055066">
    <property type="entry name" value="AASDHPPT_N"/>
</dbReference>
<reference evidence="5 6" key="1">
    <citation type="submission" date="2024-01" db="EMBL/GenBank/DDBJ databases">
        <authorList>
            <person name="Allen C."/>
            <person name="Tagirdzhanova G."/>
        </authorList>
    </citation>
    <scope>NUCLEOTIDE SEQUENCE [LARGE SCALE GENOMIC DNA]</scope>
</reference>
<sequence>MDIFPPSPQPVLVKWMVDTNRLWPEATQTRQLETVASRALAALLTDEERAGVLKYFHVRDAKMALVSQLLKHLVVARCTGVPWRETVLARDTHGKPVYYKDQVSGGLQPVIFNISHQAGLVVLAAVYGGEAGDNSALQVGIDVVSPTERRTRDHQMIAEESRKSGANSGWAYFVDVHADVLAPSEVRYLKQLSAPTDDDVRLDNHLRWFYGLWCLREAYVKMTGEALLAEWLKDLEFRSPVPNSPVNGGDDGLRQGDLETDHDIRFRGVPVGASINVCLRSIGRDFMVCTALRATPGRDNVAANTSTSLGLPAADYFDKLQMDDILDFVERSDRT</sequence>
<gene>
    <name evidence="5" type="ORF">SEUCBS140593_004396</name>
</gene>
<dbReference type="InterPro" id="IPR050559">
    <property type="entry name" value="P-Pant_transferase_sf"/>
</dbReference>
<proteinExistence type="predicted"/>
<dbReference type="InterPro" id="IPR008278">
    <property type="entry name" value="4-PPantetheinyl_Trfase_dom"/>
</dbReference>
<feature type="domain" description="4'-phosphopantetheinyl transferase" evidence="3">
    <location>
        <begin position="138"/>
        <end position="236"/>
    </location>
</feature>
<name>A0ABP0BMP8_9PEZI</name>
<feature type="domain" description="4'-phosphopantetheinyl transferase N-terminal" evidence="4">
    <location>
        <begin position="40"/>
        <end position="125"/>
    </location>
</feature>
<dbReference type="SUPFAM" id="SSF56214">
    <property type="entry name" value="4'-phosphopantetheinyl transferase"/>
    <property type="match status" value="2"/>
</dbReference>
<dbReference type="InterPro" id="IPR037143">
    <property type="entry name" value="4-PPantetheinyl_Trfase_dom_sf"/>
</dbReference>
<keyword evidence="6" id="KW-1185">Reference proteome</keyword>
<protein>
    <recommendedName>
        <fullName evidence="1">holo-[acyl-carrier-protein] synthase</fullName>
        <ecNumber evidence="1">2.7.8.7</ecNumber>
    </recommendedName>
</protein>
<dbReference type="EMBL" id="CAWUHD010000038">
    <property type="protein sequence ID" value="CAK7220915.1"/>
    <property type="molecule type" value="Genomic_DNA"/>
</dbReference>
<evidence type="ECO:0000256" key="2">
    <source>
        <dbReference type="ARBA" id="ARBA00022679"/>
    </source>
</evidence>
<dbReference type="PANTHER" id="PTHR12215:SF10">
    <property type="entry name" value="L-AMINOADIPATE-SEMIALDEHYDE DEHYDROGENASE-PHOSPHOPANTETHEINYL TRANSFERASE"/>
    <property type="match status" value="1"/>
</dbReference>
<organism evidence="5 6">
    <name type="scientific">Sporothrix eucalyptigena</name>
    <dbReference type="NCBI Taxonomy" id="1812306"/>
    <lineage>
        <taxon>Eukaryota</taxon>
        <taxon>Fungi</taxon>
        <taxon>Dikarya</taxon>
        <taxon>Ascomycota</taxon>
        <taxon>Pezizomycotina</taxon>
        <taxon>Sordariomycetes</taxon>
        <taxon>Sordariomycetidae</taxon>
        <taxon>Ophiostomatales</taxon>
        <taxon>Ophiostomataceae</taxon>
        <taxon>Sporothrix</taxon>
    </lineage>
</organism>
<dbReference type="Proteomes" id="UP001642482">
    <property type="component" value="Unassembled WGS sequence"/>
</dbReference>